<dbReference type="PANTHER" id="PTHR46634:SF3">
    <property type="entry name" value="M REDUCTASE II SUBUNIT GAMMA, PUTATIVE (DUF3741)-RELATED"/>
    <property type="match status" value="1"/>
</dbReference>
<dbReference type="Gramene" id="ONK63831">
    <property type="protein sequence ID" value="ONK63831"/>
    <property type="gene ID" value="A4U43_C07F19390"/>
</dbReference>
<name>A0A5P1EGL3_ASPOF</name>
<gene>
    <name evidence="3" type="ORF">A4U43_C07F19390</name>
</gene>
<dbReference type="AlphaFoldDB" id="A0A5P1EGL3"/>
<dbReference type="PANTHER" id="PTHR46634">
    <property type="entry name" value="M REDUCTASE II SUBUNIT GAMMA, PUTATIVE (DUF3741)-RELATED"/>
    <property type="match status" value="1"/>
</dbReference>
<feature type="region of interest" description="Disordered" evidence="1">
    <location>
        <begin position="631"/>
        <end position="660"/>
    </location>
</feature>
<keyword evidence="4" id="KW-1185">Reference proteome</keyword>
<feature type="compositionally biased region" description="Basic and acidic residues" evidence="1">
    <location>
        <begin position="288"/>
        <end position="307"/>
    </location>
</feature>
<feature type="domain" description="DUF3741" evidence="2">
    <location>
        <begin position="313"/>
        <end position="355"/>
    </location>
</feature>
<feature type="compositionally biased region" description="Polar residues" evidence="1">
    <location>
        <begin position="644"/>
        <end position="656"/>
    </location>
</feature>
<proteinExistence type="predicted"/>
<reference evidence="4" key="1">
    <citation type="journal article" date="2017" name="Nat. Commun.">
        <title>The asparagus genome sheds light on the origin and evolution of a young Y chromosome.</title>
        <authorList>
            <person name="Harkess A."/>
            <person name="Zhou J."/>
            <person name="Xu C."/>
            <person name="Bowers J.E."/>
            <person name="Van der Hulst R."/>
            <person name="Ayyampalayam S."/>
            <person name="Mercati F."/>
            <person name="Riccardi P."/>
            <person name="McKain M.R."/>
            <person name="Kakrana A."/>
            <person name="Tang H."/>
            <person name="Ray J."/>
            <person name="Groenendijk J."/>
            <person name="Arikit S."/>
            <person name="Mathioni S.M."/>
            <person name="Nakano M."/>
            <person name="Shan H."/>
            <person name="Telgmann-Rauber A."/>
            <person name="Kanno A."/>
            <person name="Yue Z."/>
            <person name="Chen H."/>
            <person name="Li W."/>
            <person name="Chen Y."/>
            <person name="Xu X."/>
            <person name="Zhang Y."/>
            <person name="Luo S."/>
            <person name="Chen H."/>
            <person name="Gao J."/>
            <person name="Mao Z."/>
            <person name="Pires J.C."/>
            <person name="Luo M."/>
            <person name="Kudrna D."/>
            <person name="Wing R.A."/>
            <person name="Meyers B.C."/>
            <person name="Yi K."/>
            <person name="Kong H."/>
            <person name="Lavrijsen P."/>
            <person name="Sunseri F."/>
            <person name="Falavigna A."/>
            <person name="Ye Y."/>
            <person name="Leebens-Mack J.H."/>
            <person name="Chen G."/>
        </authorList>
    </citation>
    <scope>NUCLEOTIDE SEQUENCE [LARGE SCALE GENOMIC DNA]</scope>
    <source>
        <strain evidence="4">cv. DH0086</strain>
    </source>
</reference>
<dbReference type="Proteomes" id="UP000243459">
    <property type="component" value="Chromosome 7"/>
</dbReference>
<feature type="region of interest" description="Disordered" evidence="1">
    <location>
        <begin position="278"/>
        <end position="307"/>
    </location>
</feature>
<evidence type="ECO:0000259" key="2">
    <source>
        <dbReference type="Pfam" id="PF12552"/>
    </source>
</evidence>
<dbReference type="EMBL" id="CM007387">
    <property type="protein sequence ID" value="ONK63831.1"/>
    <property type="molecule type" value="Genomic_DNA"/>
</dbReference>
<protein>
    <recommendedName>
        <fullName evidence="2">DUF3741 domain-containing protein</fullName>
    </recommendedName>
</protein>
<feature type="compositionally biased region" description="Polar residues" evidence="1">
    <location>
        <begin position="761"/>
        <end position="771"/>
    </location>
</feature>
<dbReference type="OMA" id="HICLVEN"/>
<accession>A0A5P1EGL3</accession>
<evidence type="ECO:0000313" key="3">
    <source>
        <dbReference type="EMBL" id="ONK63831.1"/>
    </source>
</evidence>
<evidence type="ECO:0000313" key="4">
    <source>
        <dbReference type="Proteomes" id="UP000243459"/>
    </source>
</evidence>
<feature type="region of interest" description="Disordered" evidence="1">
    <location>
        <begin position="729"/>
        <end position="784"/>
    </location>
</feature>
<sequence length="937" mass="103624">MATRLLARSNTLTLALNRTFVIQQSQCLRHLHSLTSPLDLGSYQPSPSFRSALRPGLVAASSSPAISSVIGSKKEYGDTAPRGALFFPNVNFGGKMNGYQNRKGQDLQKPAAGCMGRMINIFDMSTGMPRNKLLTEKPHQDAGSLIHGNRADVVKQKAMDNFGVQKEYKTITTNMWKSSSKKSCGTPMKMLIAQEMSREPQSKQNPSNVIAKLMGLESLPVRQSVLSVRRSSQDGYLHHFLSAQSRGYWEQEDSSCPNSLQLDTKVCAHKVECKDVHEVQQQPSRNTRFKDKPSPNRKRDGSPTEKRLSLVYQKFNEAKRLATDEKLLQSKEFQDALEVLNSNRDLFLKFLEEPNAILSKNLVESQTRPPASQTRRITVLKPSKVMEAKGEALERRLLRPALEGTDCVISDIGIERRTEKSSSSVQAENISQPTRIVVLKPSLGMPHELKSGLTSPVTLSNLSEHRSFDGCLGPDEVTESRDIAKEITRCMQEYVSGNQVDEILLPPALSNGYVGDESSLNGLETNYIKEECTNLSDSESVTPISRHSCDYNYRLGSPHSISSFSQAFYSPEPSVIKEAKRRLSERLAAVFSKEISQEQSQMQKTSSTLGDMLAIGVVQIEERANNLTISSRRSYGGEQDQRESTPQMEGCTQDSPMNLERSKSLPISSSVYETVELSEEVSESTINKSIIPKEAVVKSKSGMSSFKGKVASLFLSRIKKATREKPIPSCFLGLDHSEASGERNTASSGSFKHCDSEGKTENVSSSSTSLNRPKHCTPSPKAPLLLEKSRQADNSRENQDQPSPISVLEAPFQDDANSSICQPSASIISCHPQALSRSPPIGSISRTLAYDNPRDIPLENSSKPSRALSKECEEQERSTLIKKLLSSANLLDSSECSNVLARWYSLDSPLDPILLEEFLDRKTSDCYLIVSMLLSCQ</sequence>
<evidence type="ECO:0000256" key="1">
    <source>
        <dbReference type="SAM" id="MobiDB-lite"/>
    </source>
</evidence>
<organism evidence="3 4">
    <name type="scientific">Asparagus officinalis</name>
    <name type="common">Garden asparagus</name>
    <dbReference type="NCBI Taxonomy" id="4686"/>
    <lineage>
        <taxon>Eukaryota</taxon>
        <taxon>Viridiplantae</taxon>
        <taxon>Streptophyta</taxon>
        <taxon>Embryophyta</taxon>
        <taxon>Tracheophyta</taxon>
        <taxon>Spermatophyta</taxon>
        <taxon>Magnoliopsida</taxon>
        <taxon>Liliopsida</taxon>
        <taxon>Asparagales</taxon>
        <taxon>Asparagaceae</taxon>
        <taxon>Asparagoideae</taxon>
        <taxon>Asparagus</taxon>
    </lineage>
</organism>
<dbReference type="Pfam" id="PF12552">
    <property type="entry name" value="DUF3741"/>
    <property type="match status" value="1"/>
</dbReference>
<dbReference type="InterPro" id="IPR022212">
    <property type="entry name" value="DUF3741"/>
</dbReference>